<evidence type="ECO:0000313" key="3">
    <source>
        <dbReference type="Proteomes" id="UP000215215"/>
    </source>
</evidence>
<name>A0A235BND9_UNCW3</name>
<accession>A0A235BND9</accession>
<keyword evidence="1" id="KW-0812">Transmembrane</keyword>
<keyword evidence="1" id="KW-1133">Transmembrane helix</keyword>
<feature type="transmembrane region" description="Helical" evidence="1">
    <location>
        <begin position="6"/>
        <end position="27"/>
    </location>
</feature>
<reference evidence="2 3" key="1">
    <citation type="submission" date="2017-07" db="EMBL/GenBank/DDBJ databases">
        <title>Recovery of genomes from metagenomes via a dereplication, aggregation, and scoring strategy.</title>
        <authorList>
            <person name="Sieber C.M."/>
            <person name="Probst A.J."/>
            <person name="Sharrar A."/>
            <person name="Thomas B.C."/>
            <person name="Hess M."/>
            <person name="Tringe S.G."/>
            <person name="Banfield J.F."/>
        </authorList>
    </citation>
    <scope>NUCLEOTIDE SEQUENCE [LARGE SCALE GENOMIC DNA]</scope>
    <source>
        <strain evidence="2">JGI_Cruoil_03_44_89</strain>
    </source>
</reference>
<dbReference type="Proteomes" id="UP000215215">
    <property type="component" value="Unassembled WGS sequence"/>
</dbReference>
<dbReference type="AlphaFoldDB" id="A0A235BND9"/>
<dbReference type="EMBL" id="NOZQ01000209">
    <property type="protein sequence ID" value="OYD13990.1"/>
    <property type="molecule type" value="Genomic_DNA"/>
</dbReference>
<evidence type="ECO:0000313" key="2">
    <source>
        <dbReference type="EMBL" id="OYD13990.1"/>
    </source>
</evidence>
<organism evidence="2 3">
    <name type="scientific">candidate division WOR-3 bacterium JGI_Cruoil_03_44_89</name>
    <dbReference type="NCBI Taxonomy" id="1973748"/>
    <lineage>
        <taxon>Bacteria</taxon>
        <taxon>Bacteria division WOR-3</taxon>
    </lineage>
</organism>
<protein>
    <submittedName>
        <fullName evidence="2">Uncharacterized protein</fullName>
    </submittedName>
</protein>
<proteinExistence type="predicted"/>
<sequence length="150" mass="17075">MKITSIFEKLIIPVIVGLVVLLGQFFIQPRIAKRTVQQQEHWNAKQVAYNRAIKLVNQRFGSAKWTGPAVPSNYTPFSTRPVLKELNNCYTELCLVAENREIPKLFGKIFLQTSSAADRGELISLMRRDLYGASTAIPSDSVIWFFNEKK</sequence>
<comment type="caution">
    <text evidence="2">The sequence shown here is derived from an EMBL/GenBank/DDBJ whole genome shotgun (WGS) entry which is preliminary data.</text>
</comment>
<keyword evidence="1" id="KW-0472">Membrane</keyword>
<gene>
    <name evidence="2" type="ORF">CH333_09270</name>
</gene>
<evidence type="ECO:0000256" key="1">
    <source>
        <dbReference type="SAM" id="Phobius"/>
    </source>
</evidence>